<dbReference type="GO" id="GO:0016301">
    <property type="term" value="F:kinase activity"/>
    <property type="evidence" value="ECO:0007669"/>
    <property type="project" value="UniProtKB-KW"/>
</dbReference>
<comment type="caution">
    <text evidence="2">The sequence shown here is derived from an EMBL/GenBank/DDBJ whole genome shotgun (WGS) entry which is preliminary data.</text>
</comment>
<evidence type="ECO:0000313" key="3">
    <source>
        <dbReference type="Proteomes" id="UP000594638"/>
    </source>
</evidence>
<keyword evidence="2" id="KW-0808">Transferase</keyword>
<feature type="transmembrane region" description="Helical" evidence="1">
    <location>
        <begin position="100"/>
        <end position="119"/>
    </location>
</feature>
<dbReference type="Proteomes" id="UP000594638">
    <property type="component" value="Unassembled WGS sequence"/>
</dbReference>
<evidence type="ECO:0000313" key="2">
    <source>
        <dbReference type="EMBL" id="CAA3008739.1"/>
    </source>
</evidence>
<protein>
    <submittedName>
        <fullName evidence="2">Shaggy-related protein kinase alpha</fullName>
    </submittedName>
</protein>
<dbReference type="EMBL" id="CACTIH010007304">
    <property type="protein sequence ID" value="CAA3008739.1"/>
    <property type="molecule type" value="Genomic_DNA"/>
</dbReference>
<dbReference type="OrthoDB" id="1430578at2759"/>
<dbReference type="AlphaFoldDB" id="A0A8S0TS77"/>
<organism evidence="2 3">
    <name type="scientific">Olea europaea subsp. europaea</name>
    <dbReference type="NCBI Taxonomy" id="158383"/>
    <lineage>
        <taxon>Eukaryota</taxon>
        <taxon>Viridiplantae</taxon>
        <taxon>Streptophyta</taxon>
        <taxon>Embryophyta</taxon>
        <taxon>Tracheophyta</taxon>
        <taxon>Spermatophyta</taxon>
        <taxon>Magnoliopsida</taxon>
        <taxon>eudicotyledons</taxon>
        <taxon>Gunneridae</taxon>
        <taxon>Pentapetalae</taxon>
        <taxon>asterids</taxon>
        <taxon>lamiids</taxon>
        <taxon>Lamiales</taxon>
        <taxon>Oleaceae</taxon>
        <taxon>Oleeae</taxon>
        <taxon>Olea</taxon>
    </lineage>
</organism>
<reference evidence="2 3" key="1">
    <citation type="submission" date="2019-12" db="EMBL/GenBank/DDBJ databases">
        <authorList>
            <person name="Alioto T."/>
            <person name="Alioto T."/>
            <person name="Gomez Garrido J."/>
        </authorList>
    </citation>
    <scope>NUCLEOTIDE SEQUENCE [LARGE SCALE GENOMIC DNA]</scope>
</reference>
<evidence type="ECO:0000256" key="1">
    <source>
        <dbReference type="SAM" id="Phobius"/>
    </source>
</evidence>
<dbReference type="Gramene" id="OE9A039160T1">
    <property type="protein sequence ID" value="OE9A039160C1"/>
    <property type="gene ID" value="OE9A039160"/>
</dbReference>
<name>A0A8S0TS77_OLEEU</name>
<keyword evidence="1" id="KW-0472">Membrane</keyword>
<keyword evidence="1" id="KW-1133">Transmembrane helix</keyword>
<sequence length="131" mass="14479">MNDMKIGDDKEIEAIVIDGNGTEPSHIIVTTIGGRSGQPKKQVATKAIFNTRSQLRIILEEKGKIYLKVGVMRTSSLDYLVSILFGFVLCFGLAQAFYFAFGLVSCIGLAQALLCFGLYKSMQPSMHRRQI</sequence>
<feature type="transmembrane region" description="Helical" evidence="1">
    <location>
        <begin position="77"/>
        <end position="94"/>
    </location>
</feature>
<gene>
    <name evidence="2" type="ORF">OLEA9_A039160</name>
</gene>
<proteinExistence type="predicted"/>
<keyword evidence="1" id="KW-0812">Transmembrane</keyword>
<accession>A0A8S0TS77</accession>
<keyword evidence="2" id="KW-0418">Kinase</keyword>
<keyword evidence="3" id="KW-1185">Reference proteome</keyword>